<evidence type="ECO:0000313" key="2">
    <source>
        <dbReference type="EMBL" id="MBD2535137.1"/>
    </source>
</evidence>
<dbReference type="Proteomes" id="UP000623440">
    <property type="component" value="Unassembled WGS sequence"/>
</dbReference>
<reference evidence="2 3" key="1">
    <citation type="journal article" date="2020" name="ISME J.">
        <title>Comparative genomics reveals insights into cyanobacterial evolution and habitat adaptation.</title>
        <authorList>
            <person name="Chen M.Y."/>
            <person name="Teng W.K."/>
            <person name="Zhao L."/>
            <person name="Hu C.X."/>
            <person name="Zhou Y.K."/>
            <person name="Han B.P."/>
            <person name="Song L.R."/>
            <person name="Shu W.S."/>
        </authorList>
    </citation>
    <scope>NUCLEOTIDE SEQUENCE [LARGE SCALE GENOMIC DNA]</scope>
    <source>
        <strain evidence="2 3">FACHB-838</strain>
    </source>
</reference>
<protein>
    <submittedName>
        <fullName evidence="2">Uncharacterized protein</fullName>
    </submittedName>
</protein>
<sequence>MQSLTDLENKLLEVRKLQSQVDKKKAELDKQIRQLLQNKSQLDKLMEQARQKEFLVQCQIVELKSLEVRTHPPEVEYFATDASKSLQNDLLNLLSGNGSVAIRLLKHQQQINPGKSANWYLEKVIYDLKRDRHC</sequence>
<dbReference type="RefSeq" id="WP_190945995.1">
    <property type="nucleotide sequence ID" value="NZ_JACJSI010000238.1"/>
</dbReference>
<evidence type="ECO:0000313" key="3">
    <source>
        <dbReference type="Proteomes" id="UP000623440"/>
    </source>
</evidence>
<evidence type="ECO:0000256" key="1">
    <source>
        <dbReference type="SAM" id="Coils"/>
    </source>
</evidence>
<comment type="caution">
    <text evidence="2">The sequence shown here is derived from an EMBL/GenBank/DDBJ whole genome shotgun (WGS) entry which is preliminary data.</text>
</comment>
<accession>A0ABR8E203</accession>
<keyword evidence="3" id="KW-1185">Reference proteome</keyword>
<proteinExistence type="predicted"/>
<feature type="coiled-coil region" evidence="1">
    <location>
        <begin position="7"/>
        <end position="52"/>
    </location>
</feature>
<dbReference type="EMBL" id="JACJSI010000238">
    <property type="protein sequence ID" value="MBD2535137.1"/>
    <property type="molecule type" value="Genomic_DNA"/>
</dbReference>
<organism evidence="2 3">
    <name type="scientific">Nostoc flagelliforme FACHB-838</name>
    <dbReference type="NCBI Taxonomy" id="2692904"/>
    <lineage>
        <taxon>Bacteria</taxon>
        <taxon>Bacillati</taxon>
        <taxon>Cyanobacteriota</taxon>
        <taxon>Cyanophyceae</taxon>
        <taxon>Nostocales</taxon>
        <taxon>Nostocaceae</taxon>
        <taxon>Nostoc</taxon>
    </lineage>
</organism>
<name>A0ABR8E203_9NOSO</name>
<keyword evidence="1" id="KW-0175">Coiled coil</keyword>
<gene>
    <name evidence="2" type="ORF">H6G97_39300</name>
</gene>